<name>A0A9P7BYG7_9FUNG</name>
<proteinExistence type="predicted"/>
<dbReference type="Proteomes" id="UP000740926">
    <property type="component" value="Unassembled WGS sequence"/>
</dbReference>
<evidence type="ECO:0000256" key="1">
    <source>
        <dbReference type="SAM" id="MobiDB-lite"/>
    </source>
</evidence>
<comment type="caution">
    <text evidence="2">The sequence shown here is derived from an EMBL/GenBank/DDBJ whole genome shotgun (WGS) entry which is preliminary data.</text>
</comment>
<dbReference type="EMBL" id="JAANIU010017457">
    <property type="protein sequence ID" value="KAG1526709.1"/>
    <property type="molecule type" value="Genomic_DNA"/>
</dbReference>
<evidence type="ECO:0000313" key="2">
    <source>
        <dbReference type="EMBL" id="KAG1526709.1"/>
    </source>
</evidence>
<dbReference type="AlphaFoldDB" id="A0A9P7BYG7"/>
<protein>
    <submittedName>
        <fullName evidence="2">Uncharacterized protein</fullName>
    </submittedName>
</protein>
<keyword evidence="3" id="KW-1185">Reference proteome</keyword>
<sequence>MGGEAGLDQFGHLPRVPDIGLPHLDVAAFSGNHLGGLPGRLDIEVAPVHRRSQPGQDRRGGLAVSPPVAERATPGHQRYLSIEAKHSNSLDDA</sequence>
<accession>A0A9P7BYG7</accession>
<reference evidence="2 3" key="1">
    <citation type="journal article" date="2020" name="Microb. Genom.">
        <title>Genetic diversity of clinical and environmental Mucorales isolates obtained from an investigation of mucormycosis cases among solid organ transplant recipients.</title>
        <authorList>
            <person name="Nguyen M.H."/>
            <person name="Kaul D."/>
            <person name="Muto C."/>
            <person name="Cheng S.J."/>
            <person name="Richter R.A."/>
            <person name="Bruno V.M."/>
            <person name="Liu G."/>
            <person name="Beyhan S."/>
            <person name="Sundermann A.J."/>
            <person name="Mounaud S."/>
            <person name="Pasculle A.W."/>
            <person name="Nierman W.C."/>
            <person name="Driscoll E."/>
            <person name="Cumbie R."/>
            <person name="Clancy C.J."/>
            <person name="Dupont C.L."/>
        </authorList>
    </citation>
    <scope>NUCLEOTIDE SEQUENCE [LARGE SCALE GENOMIC DNA]</scope>
    <source>
        <strain evidence="2 3">GL24</strain>
    </source>
</reference>
<evidence type="ECO:0000313" key="3">
    <source>
        <dbReference type="Proteomes" id="UP000740926"/>
    </source>
</evidence>
<gene>
    <name evidence="2" type="ORF">G6F50_018367</name>
</gene>
<feature type="region of interest" description="Disordered" evidence="1">
    <location>
        <begin position="48"/>
        <end position="75"/>
    </location>
</feature>
<organism evidence="2 3">
    <name type="scientific">Rhizopus delemar</name>
    <dbReference type="NCBI Taxonomy" id="936053"/>
    <lineage>
        <taxon>Eukaryota</taxon>
        <taxon>Fungi</taxon>
        <taxon>Fungi incertae sedis</taxon>
        <taxon>Mucoromycota</taxon>
        <taxon>Mucoromycotina</taxon>
        <taxon>Mucoromycetes</taxon>
        <taxon>Mucorales</taxon>
        <taxon>Mucorineae</taxon>
        <taxon>Rhizopodaceae</taxon>
        <taxon>Rhizopus</taxon>
    </lineage>
</organism>